<keyword evidence="2" id="KW-0732">Signal</keyword>
<feature type="region of interest" description="Disordered" evidence="1">
    <location>
        <begin position="234"/>
        <end position="257"/>
    </location>
</feature>
<evidence type="ECO:0000256" key="1">
    <source>
        <dbReference type="SAM" id="MobiDB-lite"/>
    </source>
</evidence>
<organism evidence="3 4">
    <name type="scientific">Dyella acidiphila</name>
    <dbReference type="NCBI Taxonomy" id="2775866"/>
    <lineage>
        <taxon>Bacteria</taxon>
        <taxon>Pseudomonadati</taxon>
        <taxon>Pseudomonadota</taxon>
        <taxon>Gammaproteobacteria</taxon>
        <taxon>Lysobacterales</taxon>
        <taxon>Rhodanobacteraceae</taxon>
        <taxon>Dyella</taxon>
    </lineage>
</organism>
<protein>
    <submittedName>
        <fullName evidence="3">Uncharacterized protein</fullName>
    </submittedName>
</protein>
<feature type="signal peptide" evidence="2">
    <location>
        <begin position="1"/>
        <end position="21"/>
    </location>
</feature>
<name>A0ABR9G734_9GAMM</name>
<comment type="caution">
    <text evidence="3">The sequence shown here is derived from an EMBL/GenBank/DDBJ whole genome shotgun (WGS) entry which is preliminary data.</text>
</comment>
<feature type="chain" id="PRO_5046423160" evidence="2">
    <location>
        <begin position="22"/>
        <end position="443"/>
    </location>
</feature>
<sequence>MRIGFAVRSAAGLLCVPLLVACGVRVVKEQAAASFVDTGQKALTSTRQFYQDLVNANGSYNSFRWAVDPQCPLLSPGERLTAPGLDDPTALPLAIERLPSGRPPRACSAYVAETCRHDAGGLRCHPAAGTVTANGFFCPSDAAQACAPALATADWKRVSRYSDNPLNPSSSYVSLADSDFSADTASIQILTKYLDSLAALARNPDQDLSTALGGDADALQALTQHLHPAATHKTATATAKTSSASSTAATSGATEAKTKGDLAAPLASLAGGIKNTISQGGSASAIAKVLRQPGMQDQVNAAIEQLARAVDSKFCTTQPVDALRSAADINSYLGFGYGPNDLPAREALVKQSIGYKSLVESNLKACEDAQQATAADPYGTYHPASPAAILLLGVKRANDALVKEIVNGELSDAQRKQALKISFDEFAAAAEQVASLATSLQEL</sequence>
<evidence type="ECO:0000313" key="3">
    <source>
        <dbReference type="EMBL" id="MBE1159859.1"/>
    </source>
</evidence>
<dbReference type="PROSITE" id="PS51257">
    <property type="entry name" value="PROKAR_LIPOPROTEIN"/>
    <property type="match status" value="1"/>
</dbReference>
<reference evidence="3 4" key="1">
    <citation type="submission" date="2020-09" db="EMBL/GenBank/DDBJ databases">
        <title>Dyella sp. 7MK23 isolated from forest soil.</title>
        <authorList>
            <person name="Fu J."/>
        </authorList>
    </citation>
    <scope>NUCLEOTIDE SEQUENCE [LARGE SCALE GENOMIC DNA]</scope>
    <source>
        <strain evidence="3 4">7MK23</strain>
    </source>
</reference>
<gene>
    <name evidence="3" type="ORF">IGX34_05640</name>
</gene>
<feature type="compositionally biased region" description="Low complexity" evidence="1">
    <location>
        <begin position="234"/>
        <end position="255"/>
    </location>
</feature>
<accession>A0ABR9G734</accession>
<dbReference type="RefSeq" id="WP_192554712.1">
    <property type="nucleotide sequence ID" value="NZ_JACZZA010000002.1"/>
</dbReference>
<evidence type="ECO:0000313" key="4">
    <source>
        <dbReference type="Proteomes" id="UP000651010"/>
    </source>
</evidence>
<proteinExistence type="predicted"/>
<dbReference type="EMBL" id="JACZZA010000002">
    <property type="protein sequence ID" value="MBE1159859.1"/>
    <property type="molecule type" value="Genomic_DNA"/>
</dbReference>
<dbReference type="Proteomes" id="UP000651010">
    <property type="component" value="Unassembled WGS sequence"/>
</dbReference>
<evidence type="ECO:0000256" key="2">
    <source>
        <dbReference type="SAM" id="SignalP"/>
    </source>
</evidence>
<keyword evidence="4" id="KW-1185">Reference proteome</keyword>